<evidence type="ECO:0000256" key="2">
    <source>
        <dbReference type="ARBA" id="ARBA00007441"/>
    </source>
</evidence>
<evidence type="ECO:0000256" key="5">
    <source>
        <dbReference type="ARBA" id="ARBA00022898"/>
    </source>
</evidence>
<dbReference type="EC" id="2.6.1.-" evidence="6"/>
<organism evidence="8 9">
    <name type="scientific">Anoxybacter fermentans</name>
    <dbReference type="NCBI Taxonomy" id="1323375"/>
    <lineage>
        <taxon>Bacteria</taxon>
        <taxon>Bacillati</taxon>
        <taxon>Bacillota</taxon>
        <taxon>Clostridia</taxon>
        <taxon>Halanaerobiales</taxon>
        <taxon>Anoxybacter</taxon>
    </lineage>
</organism>
<dbReference type="InterPro" id="IPR050596">
    <property type="entry name" value="AspAT/PAT-like"/>
</dbReference>
<keyword evidence="4 6" id="KW-0808">Transferase</keyword>
<evidence type="ECO:0000313" key="8">
    <source>
        <dbReference type="EMBL" id="AZR72464.1"/>
    </source>
</evidence>
<dbReference type="EMBL" id="CP016379">
    <property type="protein sequence ID" value="AZR72464.1"/>
    <property type="molecule type" value="Genomic_DNA"/>
</dbReference>
<protein>
    <recommendedName>
        <fullName evidence="6">Aminotransferase</fullName>
        <ecNumber evidence="6">2.6.1.-</ecNumber>
    </recommendedName>
</protein>
<dbReference type="GO" id="GO:0030170">
    <property type="term" value="F:pyridoxal phosphate binding"/>
    <property type="evidence" value="ECO:0007669"/>
    <property type="project" value="InterPro"/>
</dbReference>
<dbReference type="GO" id="GO:0008483">
    <property type="term" value="F:transaminase activity"/>
    <property type="evidence" value="ECO:0007669"/>
    <property type="project" value="UniProtKB-KW"/>
</dbReference>
<comment type="cofactor">
    <cofactor evidence="1 6">
        <name>pyridoxal 5'-phosphate</name>
        <dbReference type="ChEBI" id="CHEBI:597326"/>
    </cofactor>
</comment>
<keyword evidence="5" id="KW-0663">Pyridoxal phosphate</keyword>
<evidence type="ECO:0000256" key="6">
    <source>
        <dbReference type="RuleBase" id="RU000481"/>
    </source>
</evidence>
<evidence type="ECO:0000313" key="9">
    <source>
        <dbReference type="Proteomes" id="UP000267250"/>
    </source>
</evidence>
<dbReference type="InterPro" id="IPR015424">
    <property type="entry name" value="PyrdxlP-dep_Trfase"/>
</dbReference>
<dbReference type="PROSITE" id="PS00105">
    <property type="entry name" value="AA_TRANSFER_CLASS_1"/>
    <property type="match status" value="1"/>
</dbReference>
<keyword evidence="3 6" id="KW-0032">Aminotransferase</keyword>
<dbReference type="RefSeq" id="WP_127015794.1">
    <property type="nucleotide sequence ID" value="NZ_CP016379.1"/>
</dbReference>
<evidence type="ECO:0000256" key="4">
    <source>
        <dbReference type="ARBA" id="ARBA00022679"/>
    </source>
</evidence>
<evidence type="ECO:0000259" key="7">
    <source>
        <dbReference type="Pfam" id="PF00155"/>
    </source>
</evidence>
<dbReference type="Pfam" id="PF00155">
    <property type="entry name" value="Aminotran_1_2"/>
    <property type="match status" value="1"/>
</dbReference>
<dbReference type="FunFam" id="3.40.640.10:FF:000033">
    <property type="entry name" value="Aspartate aminotransferase"/>
    <property type="match status" value="1"/>
</dbReference>
<dbReference type="InterPro" id="IPR004838">
    <property type="entry name" value="NHTrfase_class1_PyrdxlP-BS"/>
</dbReference>
<sequence>MGNFGLSAKVDVIAPSASLQVAQRALELKRLGKDIINLSIGEPDFNVPVPIKEGLYQALENNYTHYTESQGVLDLRKELAKELGHDIEADQIILCSGCKLGIYLALETILNPGDEVILLEPAWVSYKHMITIAHGKSVSVKTNEKNNFIPTIEDIKKAITDKTKAIIINNPNNPSGQLMPKEILDEIVQLAKEKNLFIISDEIYSDIVYEKESFYSMLNYDYEKIIITSGFSKNFAMTGLRLGYIVAKKEIAKAINKLHQHIGTCAPSIAQYGIMGKISDVLKNDVEDMRKTYEKRRQILIDGLKETIFPYIIPQATFYMLLNISKLNMKSLEASKYILEECGVATVPGIAFGESIDDYVRISFATSDEMLLKAIQRFKNINI</sequence>
<feature type="domain" description="Aminotransferase class I/classII large" evidence="7">
    <location>
        <begin position="33"/>
        <end position="378"/>
    </location>
</feature>
<dbReference type="KEGG" id="aft:BBF96_03145"/>
<reference evidence="8 9" key="1">
    <citation type="submission" date="2016-07" db="EMBL/GenBank/DDBJ databases">
        <title>Genome and transcriptome analysis of iron-reducing fermentative bacteria Anoxybacter fermentans.</title>
        <authorList>
            <person name="Zeng X."/>
            <person name="Shao Z."/>
        </authorList>
    </citation>
    <scope>NUCLEOTIDE SEQUENCE [LARGE SCALE GENOMIC DNA]</scope>
    <source>
        <strain evidence="8 9">DY22613</strain>
    </source>
</reference>
<keyword evidence="9" id="KW-1185">Reference proteome</keyword>
<dbReference type="Proteomes" id="UP000267250">
    <property type="component" value="Chromosome"/>
</dbReference>
<dbReference type="GO" id="GO:0006520">
    <property type="term" value="P:amino acid metabolic process"/>
    <property type="evidence" value="ECO:0007669"/>
    <property type="project" value="InterPro"/>
</dbReference>
<dbReference type="OrthoDB" id="9802328at2"/>
<dbReference type="InterPro" id="IPR015422">
    <property type="entry name" value="PyrdxlP-dep_Trfase_small"/>
</dbReference>
<accession>A0A3S9SW09</accession>
<dbReference type="CDD" id="cd00609">
    <property type="entry name" value="AAT_like"/>
    <property type="match status" value="1"/>
</dbReference>
<proteinExistence type="inferred from homology"/>
<name>A0A3S9SW09_9FIRM</name>
<dbReference type="InterPro" id="IPR004839">
    <property type="entry name" value="Aminotransferase_I/II_large"/>
</dbReference>
<gene>
    <name evidence="8" type="ORF">BBF96_03145</name>
</gene>
<dbReference type="SUPFAM" id="SSF53383">
    <property type="entry name" value="PLP-dependent transferases"/>
    <property type="match status" value="1"/>
</dbReference>
<dbReference type="PANTHER" id="PTHR46383">
    <property type="entry name" value="ASPARTATE AMINOTRANSFERASE"/>
    <property type="match status" value="1"/>
</dbReference>
<dbReference type="Gene3D" id="3.90.1150.10">
    <property type="entry name" value="Aspartate Aminotransferase, domain 1"/>
    <property type="match status" value="1"/>
</dbReference>
<evidence type="ECO:0000256" key="3">
    <source>
        <dbReference type="ARBA" id="ARBA00022576"/>
    </source>
</evidence>
<evidence type="ECO:0000256" key="1">
    <source>
        <dbReference type="ARBA" id="ARBA00001933"/>
    </source>
</evidence>
<dbReference type="AlphaFoldDB" id="A0A3S9SW09"/>
<dbReference type="InterPro" id="IPR015421">
    <property type="entry name" value="PyrdxlP-dep_Trfase_major"/>
</dbReference>
<dbReference type="Gene3D" id="3.40.640.10">
    <property type="entry name" value="Type I PLP-dependent aspartate aminotransferase-like (Major domain)"/>
    <property type="match status" value="1"/>
</dbReference>
<comment type="similarity">
    <text evidence="2 6">Belongs to the class-I pyridoxal-phosphate-dependent aminotransferase family.</text>
</comment>